<name>A0ABP0MFQ5_9DINO</name>
<gene>
    <name evidence="4" type="ORF">SCF082_LOCUS27761</name>
</gene>
<proteinExistence type="predicted"/>
<dbReference type="PROSITE" id="PS50222">
    <property type="entry name" value="EF_HAND_2"/>
    <property type="match status" value="1"/>
</dbReference>
<dbReference type="InterPro" id="IPR011992">
    <property type="entry name" value="EF-hand-dom_pair"/>
</dbReference>
<feature type="domain" description="EF-hand" evidence="3">
    <location>
        <begin position="72"/>
        <end position="107"/>
    </location>
</feature>
<comment type="caution">
    <text evidence="4">The sequence shown here is derived from an EMBL/GenBank/DDBJ whole genome shotgun (WGS) entry which is preliminary data.</text>
</comment>
<reference evidence="4 5" key="1">
    <citation type="submission" date="2024-02" db="EMBL/GenBank/DDBJ databases">
        <authorList>
            <person name="Chen Y."/>
            <person name="Shah S."/>
            <person name="Dougan E. K."/>
            <person name="Thang M."/>
            <person name="Chan C."/>
        </authorList>
    </citation>
    <scope>NUCLEOTIDE SEQUENCE [LARGE SCALE GENOMIC DNA]</scope>
</reference>
<evidence type="ECO:0000313" key="5">
    <source>
        <dbReference type="Proteomes" id="UP001642464"/>
    </source>
</evidence>
<dbReference type="Proteomes" id="UP001642464">
    <property type="component" value="Unassembled WGS sequence"/>
</dbReference>
<keyword evidence="2" id="KW-0472">Membrane</keyword>
<accession>A0ABP0MFQ5</accession>
<protein>
    <submittedName>
        <fullName evidence="4">E3 ubiquitin-protein ligase HERC1</fullName>
    </submittedName>
</protein>
<evidence type="ECO:0000256" key="2">
    <source>
        <dbReference type="SAM" id="Phobius"/>
    </source>
</evidence>
<dbReference type="InterPro" id="IPR002048">
    <property type="entry name" value="EF_hand_dom"/>
</dbReference>
<keyword evidence="5" id="KW-1185">Reference proteome</keyword>
<dbReference type="EMBL" id="CAXAMM010021635">
    <property type="protein sequence ID" value="CAK9050307.1"/>
    <property type="molecule type" value="Genomic_DNA"/>
</dbReference>
<sequence length="181" mass="20231">MFEVLFANWAPSCRSLVDNVSEWFSLIFVAYRCIVGFALLNVVNSVFVSQTLKIADSDEEYLIKVRQKSQAQYRKKLENLFQAADVTNDGFLTMDEFMRLLEDEKMHLWLSQLQLEYHAPRTACGMQSKGGGNGEAIGSFKTRKNLAPLEPTRSESGPEGPSPWSGGKSFVGKIGSETMCS</sequence>
<feature type="compositionally biased region" description="Low complexity" evidence="1">
    <location>
        <begin position="150"/>
        <end position="167"/>
    </location>
</feature>
<evidence type="ECO:0000256" key="1">
    <source>
        <dbReference type="SAM" id="MobiDB-lite"/>
    </source>
</evidence>
<dbReference type="SUPFAM" id="SSF47473">
    <property type="entry name" value="EF-hand"/>
    <property type="match status" value="1"/>
</dbReference>
<dbReference type="Gene3D" id="1.10.238.10">
    <property type="entry name" value="EF-hand"/>
    <property type="match status" value="1"/>
</dbReference>
<feature type="region of interest" description="Disordered" evidence="1">
    <location>
        <begin position="141"/>
        <end position="181"/>
    </location>
</feature>
<keyword evidence="2" id="KW-1133">Transmembrane helix</keyword>
<evidence type="ECO:0000259" key="3">
    <source>
        <dbReference type="PROSITE" id="PS50222"/>
    </source>
</evidence>
<evidence type="ECO:0000313" key="4">
    <source>
        <dbReference type="EMBL" id="CAK9050307.1"/>
    </source>
</evidence>
<keyword evidence="2" id="KW-0812">Transmembrane</keyword>
<feature type="transmembrane region" description="Helical" evidence="2">
    <location>
        <begin position="23"/>
        <end position="43"/>
    </location>
</feature>
<organism evidence="4 5">
    <name type="scientific">Durusdinium trenchii</name>
    <dbReference type="NCBI Taxonomy" id="1381693"/>
    <lineage>
        <taxon>Eukaryota</taxon>
        <taxon>Sar</taxon>
        <taxon>Alveolata</taxon>
        <taxon>Dinophyceae</taxon>
        <taxon>Suessiales</taxon>
        <taxon>Symbiodiniaceae</taxon>
        <taxon>Durusdinium</taxon>
    </lineage>
</organism>